<dbReference type="InterPro" id="IPR039425">
    <property type="entry name" value="RNA_pol_sigma-70-like"/>
</dbReference>
<feature type="domain" description="RNA polymerase sigma factor 70 region 4 type 2" evidence="6">
    <location>
        <begin position="116"/>
        <end position="168"/>
    </location>
</feature>
<dbReference type="Pfam" id="PF04542">
    <property type="entry name" value="Sigma70_r2"/>
    <property type="match status" value="1"/>
</dbReference>
<keyword evidence="8" id="KW-1185">Reference proteome</keyword>
<dbReference type="EMBL" id="WOCA01000003">
    <property type="protein sequence ID" value="MUK87952.1"/>
    <property type="molecule type" value="Genomic_DNA"/>
</dbReference>
<evidence type="ECO:0000313" key="8">
    <source>
        <dbReference type="Proteomes" id="UP000469125"/>
    </source>
</evidence>
<dbReference type="RefSeq" id="WP_155667939.1">
    <property type="nucleotide sequence ID" value="NZ_WOCA01000003.1"/>
</dbReference>
<dbReference type="InterPro" id="IPR013325">
    <property type="entry name" value="RNA_pol_sigma_r2"/>
</dbReference>
<dbReference type="GO" id="GO:0003677">
    <property type="term" value="F:DNA binding"/>
    <property type="evidence" value="ECO:0007669"/>
    <property type="project" value="InterPro"/>
</dbReference>
<dbReference type="PANTHER" id="PTHR43133">
    <property type="entry name" value="RNA POLYMERASE ECF-TYPE SIGMA FACTO"/>
    <property type="match status" value="1"/>
</dbReference>
<dbReference type="Proteomes" id="UP000469125">
    <property type="component" value="Unassembled WGS sequence"/>
</dbReference>
<comment type="similarity">
    <text evidence="1">Belongs to the sigma-70 factor family. ECF subfamily.</text>
</comment>
<evidence type="ECO:0000313" key="7">
    <source>
        <dbReference type="EMBL" id="MUK87952.1"/>
    </source>
</evidence>
<comment type="caution">
    <text evidence="7">The sequence shown here is derived from an EMBL/GenBank/DDBJ whole genome shotgun (WGS) entry which is preliminary data.</text>
</comment>
<organism evidence="7 8">
    <name type="scientific">Ornithinibacillus caprae</name>
    <dbReference type="NCBI Taxonomy" id="2678566"/>
    <lineage>
        <taxon>Bacteria</taxon>
        <taxon>Bacillati</taxon>
        <taxon>Bacillota</taxon>
        <taxon>Bacilli</taxon>
        <taxon>Bacillales</taxon>
        <taxon>Bacillaceae</taxon>
        <taxon>Ornithinibacillus</taxon>
    </lineage>
</organism>
<keyword evidence="3" id="KW-0731">Sigma factor</keyword>
<dbReference type="Gene3D" id="1.10.10.10">
    <property type="entry name" value="Winged helix-like DNA-binding domain superfamily/Winged helix DNA-binding domain"/>
    <property type="match status" value="1"/>
</dbReference>
<proteinExistence type="inferred from homology"/>
<evidence type="ECO:0000256" key="4">
    <source>
        <dbReference type="ARBA" id="ARBA00023163"/>
    </source>
</evidence>
<dbReference type="CDD" id="cd06171">
    <property type="entry name" value="Sigma70_r4"/>
    <property type="match status" value="1"/>
</dbReference>
<dbReference type="SUPFAM" id="SSF88946">
    <property type="entry name" value="Sigma2 domain of RNA polymerase sigma factors"/>
    <property type="match status" value="1"/>
</dbReference>
<dbReference type="InterPro" id="IPR013324">
    <property type="entry name" value="RNA_pol_sigma_r3/r4-like"/>
</dbReference>
<sequence>MDELIRACRDGDTNAFEELIEHYGTTIERFAYQIGVPYDDIPDVSQEVFIRLYRFIDEFDGRSFTSWLYKITLNIARDHSRKHISWMNKFSRLRQENKNTLPINVEEQVLENEDSQILHGYIQQLDEKYRIPIVLYYFHDFTYEAISQITNEKLSTVKVRLMRGKKLLATKIEGEIAKGGNIHG</sequence>
<dbReference type="GO" id="GO:0006352">
    <property type="term" value="P:DNA-templated transcription initiation"/>
    <property type="evidence" value="ECO:0007669"/>
    <property type="project" value="InterPro"/>
</dbReference>
<evidence type="ECO:0000259" key="5">
    <source>
        <dbReference type="Pfam" id="PF04542"/>
    </source>
</evidence>
<evidence type="ECO:0000256" key="2">
    <source>
        <dbReference type="ARBA" id="ARBA00023015"/>
    </source>
</evidence>
<dbReference type="PANTHER" id="PTHR43133:SF60">
    <property type="entry name" value="RNA POLYMERASE SIGMA FACTOR SIGV"/>
    <property type="match status" value="1"/>
</dbReference>
<evidence type="ECO:0000256" key="1">
    <source>
        <dbReference type="ARBA" id="ARBA00010641"/>
    </source>
</evidence>
<evidence type="ECO:0000259" key="6">
    <source>
        <dbReference type="Pfam" id="PF08281"/>
    </source>
</evidence>
<dbReference type="Pfam" id="PF08281">
    <property type="entry name" value="Sigma70_r4_2"/>
    <property type="match status" value="1"/>
</dbReference>
<dbReference type="AlphaFoldDB" id="A0A6N8FE51"/>
<dbReference type="Gene3D" id="1.10.1740.10">
    <property type="match status" value="1"/>
</dbReference>
<dbReference type="NCBIfam" id="TIGR02937">
    <property type="entry name" value="sigma70-ECF"/>
    <property type="match status" value="1"/>
</dbReference>
<gene>
    <name evidence="7" type="ORF">GMD78_06015</name>
</gene>
<feature type="domain" description="RNA polymerase sigma-70 region 2" evidence="5">
    <location>
        <begin position="19"/>
        <end position="83"/>
    </location>
</feature>
<protein>
    <submittedName>
        <fullName evidence="7">Sigma-70 family RNA polymerase sigma factor</fullName>
    </submittedName>
</protein>
<dbReference type="InterPro" id="IPR007627">
    <property type="entry name" value="RNA_pol_sigma70_r2"/>
</dbReference>
<accession>A0A6N8FE51</accession>
<dbReference type="InterPro" id="IPR013249">
    <property type="entry name" value="RNA_pol_sigma70_r4_t2"/>
</dbReference>
<dbReference type="InterPro" id="IPR036388">
    <property type="entry name" value="WH-like_DNA-bd_sf"/>
</dbReference>
<dbReference type="InterPro" id="IPR014284">
    <property type="entry name" value="RNA_pol_sigma-70_dom"/>
</dbReference>
<name>A0A6N8FE51_9BACI</name>
<keyword evidence="4" id="KW-0804">Transcription</keyword>
<dbReference type="SUPFAM" id="SSF88659">
    <property type="entry name" value="Sigma3 and sigma4 domains of RNA polymerase sigma factors"/>
    <property type="match status" value="1"/>
</dbReference>
<dbReference type="GO" id="GO:0016987">
    <property type="term" value="F:sigma factor activity"/>
    <property type="evidence" value="ECO:0007669"/>
    <property type="project" value="UniProtKB-KW"/>
</dbReference>
<keyword evidence="2" id="KW-0805">Transcription regulation</keyword>
<evidence type="ECO:0000256" key="3">
    <source>
        <dbReference type="ARBA" id="ARBA00023082"/>
    </source>
</evidence>
<reference evidence="7 8" key="1">
    <citation type="submission" date="2019-11" db="EMBL/GenBank/DDBJ databases">
        <authorList>
            <person name="Li X."/>
        </authorList>
    </citation>
    <scope>NUCLEOTIDE SEQUENCE [LARGE SCALE GENOMIC DNA]</scope>
    <source>
        <strain evidence="7 8">L9</strain>
    </source>
</reference>